<reference evidence="5 6" key="1">
    <citation type="submission" date="2020-01" db="EMBL/GenBank/DDBJ databases">
        <title>Aspergillus terreus IFO 6365 whole genome shotgun sequence.</title>
        <authorList>
            <person name="Kanamasa S."/>
            <person name="Takahashi H."/>
        </authorList>
    </citation>
    <scope>NUCLEOTIDE SEQUENCE [LARGE SCALE GENOMIC DNA]</scope>
    <source>
        <strain evidence="5 6">IFO 6365</strain>
    </source>
</reference>
<dbReference type="OrthoDB" id="421951at2759"/>
<dbReference type="Gene3D" id="1.10.287.1480">
    <property type="match status" value="1"/>
</dbReference>
<dbReference type="InterPro" id="IPR048263">
    <property type="entry name" value="Arb2"/>
</dbReference>
<dbReference type="GO" id="GO:0031048">
    <property type="term" value="P:regulatory ncRNA-mediated heterochromatin formation"/>
    <property type="evidence" value="ECO:0007669"/>
    <property type="project" value="TreeGrafter"/>
</dbReference>
<dbReference type="FunFam" id="1.10.287.1480:FF:000001">
    <property type="entry name" value="30S ribosomal protein S14"/>
    <property type="match status" value="1"/>
</dbReference>
<dbReference type="InterPro" id="IPR001209">
    <property type="entry name" value="Ribosomal_uS14"/>
</dbReference>
<sequence>MAAPFRAKRLDLGGFINARVIRDHTKRKVFEQYEPERQALRYIIRNTTLPQRVRAQAQLQLTQMHAYTRPTQIKNRCVAGGIARSVIRDFRIARYQFRQQALAGELPGVKKASWHISHPQLNILLIYLSGERRSLLHWVCLTSLHLSLSLPLLQASILLRLNVWNVDSLLSQRQPFRTSIILLTLIPSPLSELNKSFQLAYHQTMFVFRKEDIPADPVFPGELEKLGQIRKIVDPAQPFQFKINRNDRWNEVQKEAMNACIRDVVYSRLRDLGLGTLRLPLMSGAARPHVPVMVSKNLSSASRIVAVFGEPVQDLGIWAYRTIGGDDGINVGSAVSLAKAVLGDDNGDTALVLANTGQLVWYCGGRKAMTLQSWLALPRPTAADPPMMMSSRNKIPGHHDWQAHVESVFDEVLAARGRLVRKDAKIDIIGLADGGLGVIRYLARNWDSWRPYVSAICLSNPMHDVHLDLPNREENGVRDPSSFLSFVSSRCRAYVLSDQPLGVPVPGFREHGCNCYSSGEALHIECIMPRAWGHMLQWLDMAHDDQGYGEAELEIREVDEGEDDGETS</sequence>
<keyword evidence="2" id="KW-0689">Ribosomal protein</keyword>
<comment type="similarity">
    <text evidence="1">Belongs to the universal ribosomal protein uS14 family.</text>
</comment>
<dbReference type="GO" id="GO:0006412">
    <property type="term" value="P:translation"/>
    <property type="evidence" value="ECO:0007669"/>
    <property type="project" value="InterPro"/>
</dbReference>
<dbReference type="GO" id="GO:1990904">
    <property type="term" value="C:ribonucleoprotein complex"/>
    <property type="evidence" value="ECO:0007669"/>
    <property type="project" value="UniProtKB-KW"/>
</dbReference>
<dbReference type="VEuPathDB" id="FungiDB:ATEG_06956"/>
<protein>
    <submittedName>
        <fullName evidence="5">Isoform 3 of protein FAM172A</fullName>
    </submittedName>
</protein>
<organism evidence="5 6">
    <name type="scientific">Aspergillus terreus</name>
    <dbReference type="NCBI Taxonomy" id="33178"/>
    <lineage>
        <taxon>Eukaryota</taxon>
        <taxon>Fungi</taxon>
        <taxon>Dikarya</taxon>
        <taxon>Ascomycota</taxon>
        <taxon>Pezizomycotina</taxon>
        <taxon>Eurotiomycetes</taxon>
        <taxon>Eurotiomycetidae</taxon>
        <taxon>Eurotiales</taxon>
        <taxon>Aspergillaceae</taxon>
        <taxon>Aspergillus</taxon>
        <taxon>Aspergillus subgen. Circumdati</taxon>
    </lineage>
</organism>
<dbReference type="Pfam" id="PF22749">
    <property type="entry name" value="Arb2"/>
    <property type="match status" value="1"/>
</dbReference>
<dbReference type="GO" id="GO:0005634">
    <property type="term" value="C:nucleus"/>
    <property type="evidence" value="ECO:0007669"/>
    <property type="project" value="TreeGrafter"/>
</dbReference>
<keyword evidence="6" id="KW-1185">Reference proteome</keyword>
<evidence type="ECO:0000313" key="6">
    <source>
        <dbReference type="Proteomes" id="UP000452235"/>
    </source>
</evidence>
<dbReference type="PANTHER" id="PTHR21357">
    <property type="entry name" value="FAM172 FAMILY PROTEIN HOMOLOG CG10038"/>
    <property type="match status" value="1"/>
</dbReference>
<dbReference type="AlphaFoldDB" id="A0A5M3Z658"/>
<comment type="caution">
    <text evidence="5">The sequence shown here is derived from an EMBL/GenBank/DDBJ whole genome shotgun (WGS) entry which is preliminary data.</text>
</comment>
<dbReference type="PANTHER" id="PTHR21357:SF4">
    <property type="entry name" value="FAM172 FAMILY PROTEIN HOMOLOG CG10038"/>
    <property type="match status" value="1"/>
</dbReference>
<gene>
    <name evidence="5" type="ORF">ATEIFO6365_0005056200</name>
</gene>
<evidence type="ECO:0000259" key="4">
    <source>
        <dbReference type="Pfam" id="PF22749"/>
    </source>
</evidence>
<evidence type="ECO:0000256" key="3">
    <source>
        <dbReference type="ARBA" id="ARBA00023274"/>
    </source>
</evidence>
<evidence type="ECO:0000256" key="2">
    <source>
        <dbReference type="ARBA" id="ARBA00022980"/>
    </source>
</evidence>
<name>A0A5M3Z658_ASPTE</name>
<evidence type="ECO:0000313" key="5">
    <source>
        <dbReference type="EMBL" id="GFF16372.1"/>
    </source>
</evidence>
<dbReference type="GO" id="GO:0005840">
    <property type="term" value="C:ribosome"/>
    <property type="evidence" value="ECO:0007669"/>
    <property type="project" value="UniProtKB-KW"/>
</dbReference>
<dbReference type="SUPFAM" id="SSF57716">
    <property type="entry name" value="Glucocorticoid receptor-like (DNA-binding domain)"/>
    <property type="match status" value="1"/>
</dbReference>
<feature type="domain" description="Arb2" evidence="4">
    <location>
        <begin position="226"/>
        <end position="501"/>
    </location>
</feature>
<keyword evidence="3" id="KW-0687">Ribonucleoprotein</keyword>
<dbReference type="GO" id="GO:0005737">
    <property type="term" value="C:cytoplasm"/>
    <property type="evidence" value="ECO:0007669"/>
    <property type="project" value="UniProtKB-ARBA"/>
</dbReference>
<accession>A0A5M3Z658</accession>
<dbReference type="VEuPathDB" id="FungiDB:ATEG_06957"/>
<dbReference type="Pfam" id="PF00253">
    <property type="entry name" value="Ribosomal_S14"/>
    <property type="match status" value="1"/>
</dbReference>
<dbReference type="EMBL" id="BLJY01000005">
    <property type="protein sequence ID" value="GFF16372.1"/>
    <property type="molecule type" value="Genomic_DNA"/>
</dbReference>
<dbReference type="GO" id="GO:0003735">
    <property type="term" value="F:structural constituent of ribosome"/>
    <property type="evidence" value="ECO:0007669"/>
    <property type="project" value="InterPro"/>
</dbReference>
<dbReference type="GO" id="GO:0035197">
    <property type="term" value="F:siRNA binding"/>
    <property type="evidence" value="ECO:0007669"/>
    <property type="project" value="TreeGrafter"/>
</dbReference>
<evidence type="ECO:0000256" key="1">
    <source>
        <dbReference type="ARBA" id="ARBA00009083"/>
    </source>
</evidence>
<dbReference type="Proteomes" id="UP000452235">
    <property type="component" value="Unassembled WGS sequence"/>
</dbReference>
<dbReference type="InterPro" id="IPR053858">
    <property type="entry name" value="Arb2_dom"/>
</dbReference>
<proteinExistence type="inferred from homology"/>